<proteinExistence type="predicted"/>
<evidence type="ECO:0000313" key="1">
    <source>
        <dbReference type="EMBL" id="QCD93532.1"/>
    </source>
</evidence>
<keyword evidence="2" id="KW-1185">Reference proteome</keyword>
<protein>
    <submittedName>
        <fullName evidence="1">Uncharacterized protein</fullName>
    </submittedName>
</protein>
<accession>A0A4D6LXB3</accession>
<dbReference type="Proteomes" id="UP000501690">
    <property type="component" value="Linkage Group LG5"/>
</dbReference>
<reference evidence="1 2" key="1">
    <citation type="submission" date="2019-04" db="EMBL/GenBank/DDBJ databases">
        <title>An improved genome assembly and genetic linkage map for asparagus bean, Vigna unguiculata ssp. sesquipedialis.</title>
        <authorList>
            <person name="Xia Q."/>
            <person name="Zhang R."/>
            <person name="Dong Y."/>
        </authorList>
    </citation>
    <scope>NUCLEOTIDE SEQUENCE [LARGE SCALE GENOMIC DNA]</scope>
    <source>
        <tissue evidence="1">Leaf</tissue>
    </source>
</reference>
<sequence length="76" mass="8718">MARLSEVAMRPIRVKRDFSSRREASRARLSEMVWCNHYYTLAQVRRVSLSEADGLAWARVLGLSENVVNSMFVCAL</sequence>
<gene>
    <name evidence="1" type="ORF">DEO72_LG5g1607</name>
</gene>
<organism evidence="1 2">
    <name type="scientific">Vigna unguiculata</name>
    <name type="common">Cowpea</name>
    <dbReference type="NCBI Taxonomy" id="3917"/>
    <lineage>
        <taxon>Eukaryota</taxon>
        <taxon>Viridiplantae</taxon>
        <taxon>Streptophyta</taxon>
        <taxon>Embryophyta</taxon>
        <taxon>Tracheophyta</taxon>
        <taxon>Spermatophyta</taxon>
        <taxon>Magnoliopsida</taxon>
        <taxon>eudicotyledons</taxon>
        <taxon>Gunneridae</taxon>
        <taxon>Pentapetalae</taxon>
        <taxon>rosids</taxon>
        <taxon>fabids</taxon>
        <taxon>Fabales</taxon>
        <taxon>Fabaceae</taxon>
        <taxon>Papilionoideae</taxon>
        <taxon>50 kb inversion clade</taxon>
        <taxon>NPAAA clade</taxon>
        <taxon>indigoferoid/millettioid clade</taxon>
        <taxon>Phaseoleae</taxon>
        <taxon>Vigna</taxon>
    </lineage>
</organism>
<name>A0A4D6LXB3_VIGUN</name>
<dbReference type="EMBL" id="CP039349">
    <property type="protein sequence ID" value="QCD93532.1"/>
    <property type="molecule type" value="Genomic_DNA"/>
</dbReference>
<evidence type="ECO:0000313" key="2">
    <source>
        <dbReference type="Proteomes" id="UP000501690"/>
    </source>
</evidence>
<dbReference type="AlphaFoldDB" id="A0A4D6LXB3"/>